<protein>
    <submittedName>
        <fullName evidence="3">DUF4179 domain-containing protein</fullName>
    </submittedName>
</protein>
<dbReference type="Gene3D" id="2.60.40.1630">
    <property type="entry name" value="bacillus anthracis domain"/>
    <property type="match status" value="1"/>
</dbReference>
<gene>
    <name evidence="3" type="ORF">JR050_06895</name>
</gene>
<dbReference type="EMBL" id="JAFELM010000021">
    <property type="protein sequence ID" value="MBM6617402.1"/>
    <property type="molecule type" value="Genomic_DNA"/>
</dbReference>
<name>A0ABS2DG01_9BACI</name>
<keyword evidence="1" id="KW-1133">Transmembrane helix</keyword>
<evidence type="ECO:0000313" key="3">
    <source>
        <dbReference type="EMBL" id="MBM6617402.1"/>
    </source>
</evidence>
<reference evidence="3 4" key="1">
    <citation type="submission" date="2021-02" db="EMBL/GenBank/DDBJ databases">
        <title>Bacillus sp. RD4P76, an endophyte from a halophyte.</title>
        <authorList>
            <person name="Sun J.-Q."/>
        </authorList>
    </citation>
    <scope>NUCLEOTIDE SEQUENCE [LARGE SCALE GENOMIC DNA]</scope>
    <source>
        <strain evidence="3 4">RD4P76</strain>
    </source>
</reference>
<accession>A0ABS2DG01</accession>
<organism evidence="3 4">
    <name type="scientific">Bacillus suaedaesalsae</name>
    <dbReference type="NCBI Taxonomy" id="2810349"/>
    <lineage>
        <taxon>Bacteria</taxon>
        <taxon>Bacillati</taxon>
        <taxon>Bacillota</taxon>
        <taxon>Bacilli</taxon>
        <taxon>Bacillales</taxon>
        <taxon>Bacillaceae</taxon>
        <taxon>Bacillus</taxon>
    </lineage>
</organism>
<dbReference type="InterPro" id="IPR025436">
    <property type="entry name" value="DUF4179"/>
</dbReference>
<evidence type="ECO:0000313" key="4">
    <source>
        <dbReference type="Proteomes" id="UP001518925"/>
    </source>
</evidence>
<comment type="caution">
    <text evidence="3">The sequence shown here is derived from an EMBL/GenBank/DDBJ whole genome shotgun (WGS) entry which is preliminary data.</text>
</comment>
<evidence type="ECO:0000256" key="1">
    <source>
        <dbReference type="SAM" id="Phobius"/>
    </source>
</evidence>
<keyword evidence="1" id="KW-0472">Membrane</keyword>
<dbReference type="Pfam" id="PF13786">
    <property type="entry name" value="DUF4179"/>
    <property type="match status" value="1"/>
</dbReference>
<proteinExistence type="predicted"/>
<dbReference type="RefSeq" id="WP_204202772.1">
    <property type="nucleotide sequence ID" value="NZ_JAFELM010000021.1"/>
</dbReference>
<dbReference type="Proteomes" id="UP001518925">
    <property type="component" value="Unassembled WGS sequence"/>
</dbReference>
<keyword evidence="4" id="KW-1185">Reference proteome</keyword>
<evidence type="ECO:0000259" key="2">
    <source>
        <dbReference type="Pfam" id="PF13786"/>
    </source>
</evidence>
<feature type="domain" description="DUF4179" evidence="2">
    <location>
        <begin position="43"/>
        <end position="130"/>
    </location>
</feature>
<sequence length="462" mass="53150">MNNEVQHFKIKIENIPIPEEKLNFAIHRAIKNGEKTRGSRINKKIYGLAIVASLFIFFIGASFVSPAFAKMLQHIPVLGSILSTQDSGLHEASKKGLIKSIGETVVDHDIPITITDVYYDKFRLVIGYKIPIKPELLKDNEIFEGYPEVQLLVDGQNIMSYGNKITIEDGYLIGAIQSERNLPDTFNLNISFHEVLNKTGKWDFEFPVSIEEFSREYEVNQRAEHDNKELLVETISSTPSGTMIKLSIESNERLEDTYTFHLYEQDGTMLELIEENIQQHYLTRFNLDYLKVESLFGPIKKEQVVTIVPVKVDSDYSEKELEELAIEIDLTKLTSEPISNQEYKFFDYKPSEETYVRERMVNEVVKYLDLELGEYTKTDLSITGVRFAAEFLQNNNIDSREDIAPVALLREETGLIIYKNDNGMDIVTSIQKVNGKWKTTETTTLQGMSKEKISREYKKKYN</sequence>
<feature type="transmembrane region" description="Helical" evidence="1">
    <location>
        <begin position="45"/>
        <end position="68"/>
    </location>
</feature>
<keyword evidence="1" id="KW-0812">Transmembrane</keyword>